<protein>
    <submittedName>
        <fullName evidence="1">Uncharacterized protein</fullName>
    </submittedName>
</protein>
<organism evidence="1 2">
    <name type="scientific">Candidatus Carbonibacillus altaicus</name>
    <dbReference type="NCBI Taxonomy" id="2163959"/>
    <lineage>
        <taxon>Bacteria</taxon>
        <taxon>Bacillati</taxon>
        <taxon>Bacillota</taxon>
        <taxon>Bacilli</taxon>
        <taxon>Bacillales</taxon>
        <taxon>Candidatus Carbonibacillus</taxon>
    </lineage>
</organism>
<evidence type="ECO:0000313" key="1">
    <source>
        <dbReference type="EMBL" id="PTQ55578.1"/>
    </source>
</evidence>
<gene>
    <name evidence="1" type="ORF">BSOLF_1824</name>
</gene>
<dbReference type="AlphaFoldDB" id="A0A2R6XYS6"/>
<dbReference type="Proteomes" id="UP000244338">
    <property type="component" value="Unassembled WGS sequence"/>
</dbReference>
<evidence type="ECO:0000313" key="2">
    <source>
        <dbReference type="Proteomes" id="UP000244338"/>
    </source>
</evidence>
<sequence length="40" mass="4352">MRHVLPPLEVIQETRSGEDGIGGIESRGLLRLGLSESHPD</sequence>
<accession>A0A2R6XYS6</accession>
<name>A0A2R6XYS6_9BACL</name>
<proteinExistence type="predicted"/>
<dbReference type="EMBL" id="PEBX01000096">
    <property type="protein sequence ID" value="PTQ55578.1"/>
    <property type="molecule type" value="Genomic_DNA"/>
</dbReference>
<comment type="caution">
    <text evidence="1">The sequence shown here is derived from an EMBL/GenBank/DDBJ whole genome shotgun (WGS) entry which is preliminary data.</text>
</comment>
<reference evidence="2" key="1">
    <citation type="journal article" date="2018" name="Sci. Rep.">
        <title>Lignite coal burning seam in the remote Altai Mountains harbors a hydrogen-driven thermophilic microbial community.</title>
        <authorList>
            <person name="Kadnikov V.V."/>
            <person name="Mardanov A.V."/>
            <person name="Ivasenko D.A."/>
            <person name="Antsiferov D.V."/>
            <person name="Beletsky A.V."/>
            <person name="Karnachuk O.V."/>
            <person name="Ravin N.V."/>
        </authorList>
    </citation>
    <scope>NUCLEOTIDE SEQUENCE [LARGE SCALE GENOMIC DNA]</scope>
</reference>